<dbReference type="STRING" id="152268.A6K24_22710"/>
<gene>
    <name evidence="1" type="ORF">A6K24_22710</name>
</gene>
<organism evidence="1 2">
    <name type="scientific">Metabacillus litoralis</name>
    <dbReference type="NCBI Taxonomy" id="152268"/>
    <lineage>
        <taxon>Bacteria</taxon>
        <taxon>Bacillati</taxon>
        <taxon>Bacillota</taxon>
        <taxon>Bacilli</taxon>
        <taxon>Bacillales</taxon>
        <taxon>Bacillaceae</taxon>
        <taxon>Metabacillus</taxon>
    </lineage>
</organism>
<dbReference type="RefSeq" id="WP_066332789.1">
    <property type="nucleotide sequence ID" value="NZ_LWSG01000015.1"/>
</dbReference>
<dbReference type="OrthoDB" id="2454083at2"/>
<evidence type="ECO:0000313" key="1">
    <source>
        <dbReference type="EMBL" id="OAS86138.1"/>
    </source>
</evidence>
<comment type="caution">
    <text evidence="1">The sequence shown here is derived from an EMBL/GenBank/DDBJ whole genome shotgun (WGS) entry which is preliminary data.</text>
</comment>
<accession>A0A179SXZ1</accession>
<evidence type="ECO:0000313" key="2">
    <source>
        <dbReference type="Proteomes" id="UP000078534"/>
    </source>
</evidence>
<proteinExistence type="predicted"/>
<name>A0A179SXZ1_9BACI</name>
<keyword evidence="2" id="KW-1185">Reference proteome</keyword>
<dbReference type="EMBL" id="LWSG01000015">
    <property type="protein sequence ID" value="OAS86138.1"/>
    <property type="molecule type" value="Genomic_DNA"/>
</dbReference>
<dbReference type="Proteomes" id="UP000078534">
    <property type="component" value="Unassembled WGS sequence"/>
</dbReference>
<protein>
    <submittedName>
        <fullName evidence="1">Uncharacterized protein</fullName>
    </submittedName>
</protein>
<dbReference type="AlphaFoldDB" id="A0A179SXZ1"/>
<reference evidence="2" key="1">
    <citation type="submission" date="2016-04" db="EMBL/GenBank/DDBJ databases">
        <authorList>
            <person name="Lyu Z."/>
            <person name="Lyu W."/>
        </authorList>
    </citation>
    <scope>NUCLEOTIDE SEQUENCE [LARGE SCALE GENOMIC DNA]</scope>
    <source>
        <strain evidence="2">C44</strain>
    </source>
</reference>
<sequence>MGAKELLDAYRQLWINRELPIEIDETETLRAAIEKELKDEMTHPRLRKSPYEKFHISVKRIVSSTLNDDYKIKLIDSHINVLETLTK</sequence>